<sequence>MIGPILVASEDHGKRIKLSATLRGFGHRVIEAENSLRTIDLLHRRKNIVLALLDVVMSDLSASDVITMVRAAGVFIPIVVIAKQDDEESLQRALSAGAMDYWIYPVTPLRLRITLNNLSLISALKREVHYIQKKNKNHLRFSDLHIKSDVIQELLEQAKRAANSSQNLLIEGEVGTDHETLARVIHHESLFSEGPFIRFQCLPITDPQEENRVWFEEFLPLISSSEKRTLCLCDVDRLEPIQQKRFAHYFKEKVEVTKKQTPFLRIIATSTSRLTDLVKEDFFLRNLFEQFSQLHISIPSLRELRDALPEISQRLIDRIIVETGRSHIHGLAGSAISLLMQYDWPGNHNELENLLFRAVLLSEGPLLTIKDFPQLMGNSLVSPSNVIDSTVQEYYEEKFIKFFNINGHVRTFAEMERDIIEKAVKHYKRRMSEVARRLNVGRSTLYRKMDEYEGNKQLTTE</sequence>
<dbReference type="GO" id="GO:0006355">
    <property type="term" value="P:regulation of DNA-templated transcription"/>
    <property type="evidence" value="ECO:0007669"/>
    <property type="project" value="InterPro"/>
</dbReference>
<evidence type="ECO:0000256" key="4">
    <source>
        <dbReference type="ARBA" id="ARBA00022491"/>
    </source>
</evidence>
<evidence type="ECO:0000256" key="1">
    <source>
        <dbReference type="ARBA" id="ARBA00004496"/>
    </source>
</evidence>
<dbReference type="PANTHER" id="PTHR32071">
    <property type="entry name" value="TRANSCRIPTIONAL REGULATORY PROTEIN"/>
    <property type="match status" value="1"/>
</dbReference>
<evidence type="ECO:0000256" key="5">
    <source>
        <dbReference type="ARBA" id="ARBA00022553"/>
    </source>
</evidence>
<keyword evidence="7" id="KW-0067">ATP-binding</keyword>
<keyword evidence="12" id="KW-0804">Transcription</keyword>
<dbReference type="HOGENOM" id="CLU_000445_0_6_5"/>
<evidence type="ECO:0000256" key="12">
    <source>
        <dbReference type="ARBA" id="ARBA00023163"/>
    </source>
</evidence>
<organism evidence="19 20">
    <name type="scientific">Bartonella bacilliformis Ver097</name>
    <dbReference type="NCBI Taxonomy" id="1293911"/>
    <lineage>
        <taxon>Bacteria</taxon>
        <taxon>Pseudomonadati</taxon>
        <taxon>Pseudomonadota</taxon>
        <taxon>Alphaproteobacteria</taxon>
        <taxon>Hyphomicrobiales</taxon>
        <taxon>Bartonellaceae</taxon>
        <taxon>Bartonella</taxon>
    </lineage>
</organism>
<dbReference type="Pfam" id="PF02954">
    <property type="entry name" value="HTH_8"/>
    <property type="match status" value="1"/>
</dbReference>
<dbReference type="Gene3D" id="1.10.8.60">
    <property type="match status" value="1"/>
</dbReference>
<evidence type="ECO:0000256" key="14">
    <source>
        <dbReference type="ARBA" id="ARBA00031910"/>
    </source>
</evidence>
<keyword evidence="4" id="KW-0678">Repressor</keyword>
<dbReference type="PATRIC" id="fig|1293911.3.peg.477"/>
<evidence type="ECO:0000259" key="18">
    <source>
        <dbReference type="PROSITE" id="PS50110"/>
    </source>
</evidence>
<dbReference type="InterPro" id="IPR027417">
    <property type="entry name" value="P-loop_NTPase"/>
</dbReference>
<dbReference type="InterPro" id="IPR001789">
    <property type="entry name" value="Sig_transdc_resp-reg_receiver"/>
</dbReference>
<keyword evidence="11" id="KW-0010">Activator</keyword>
<dbReference type="PANTHER" id="PTHR32071:SF95">
    <property type="entry name" value="DNA-BINDING TRANSCRIPTIONAL REGULATOR NTRC"/>
    <property type="match status" value="1"/>
</dbReference>
<dbReference type="Pfam" id="PF25601">
    <property type="entry name" value="AAA_lid_14"/>
    <property type="match status" value="1"/>
</dbReference>
<dbReference type="PROSITE" id="PS50045">
    <property type="entry name" value="SIGMA54_INTERACT_4"/>
    <property type="match status" value="1"/>
</dbReference>
<comment type="caution">
    <text evidence="19">The sequence shown here is derived from an EMBL/GenBank/DDBJ whole genome shotgun (WGS) entry which is preliminary data.</text>
</comment>
<evidence type="ECO:0000259" key="17">
    <source>
        <dbReference type="PROSITE" id="PS50045"/>
    </source>
</evidence>
<evidence type="ECO:0000256" key="6">
    <source>
        <dbReference type="ARBA" id="ARBA00022741"/>
    </source>
</evidence>
<dbReference type="AlphaFoldDB" id="A0A072R259"/>
<gene>
    <name evidence="19" type="ORF">H710_00454</name>
</gene>
<keyword evidence="8" id="KW-0902">Two-component regulatory system</keyword>
<dbReference type="Gene3D" id="1.10.10.60">
    <property type="entry name" value="Homeodomain-like"/>
    <property type="match status" value="1"/>
</dbReference>
<dbReference type="Pfam" id="PF00072">
    <property type="entry name" value="Response_reg"/>
    <property type="match status" value="1"/>
</dbReference>
<dbReference type="Gene3D" id="3.40.50.300">
    <property type="entry name" value="P-loop containing nucleotide triphosphate hydrolases"/>
    <property type="match status" value="1"/>
</dbReference>
<keyword evidence="3" id="KW-0963">Cytoplasm</keyword>
<protein>
    <recommendedName>
        <fullName evidence="2">DNA-binding transcriptional regulator NtrC</fullName>
    </recommendedName>
    <alternativeName>
        <fullName evidence="13">Nitrogen regulation protein NR(I)</fullName>
    </alternativeName>
    <alternativeName>
        <fullName evidence="14">Nitrogen regulator I</fullName>
    </alternativeName>
</protein>
<dbReference type="EMBL" id="ASIV01000004">
    <property type="protein sequence ID" value="KEG19860.1"/>
    <property type="molecule type" value="Genomic_DNA"/>
</dbReference>
<evidence type="ECO:0000256" key="8">
    <source>
        <dbReference type="ARBA" id="ARBA00023012"/>
    </source>
</evidence>
<dbReference type="CDD" id="cd00156">
    <property type="entry name" value="REC"/>
    <property type="match status" value="1"/>
</dbReference>
<reference evidence="19 20" key="1">
    <citation type="submission" date="2013-04" db="EMBL/GenBank/DDBJ databases">
        <title>The Genome Sequence of Bartonella bacilliformis Ver097.</title>
        <authorList>
            <consortium name="The Broad Institute Genomics Platform"/>
            <consortium name="The Broad Institute Genome Sequencing Center for Infectious Disease"/>
            <person name="Feldgarden M."/>
            <person name="Kirby J."/>
            <person name="Birtles R."/>
            <person name="Dasch G."/>
            <person name="Hendrix L."/>
            <person name="Koehler J."/>
            <person name="Walker B."/>
            <person name="Young S.K."/>
            <person name="Zeng Q."/>
            <person name="Gargeya S."/>
            <person name="Fitzgerald M."/>
            <person name="Haas B."/>
            <person name="Abouelleil A."/>
            <person name="Allen A.W."/>
            <person name="Alvarado L."/>
            <person name="Arachchi H.M."/>
            <person name="Berlin A.M."/>
            <person name="Chapman S.B."/>
            <person name="Gainer-Dewar J."/>
            <person name="Goldberg J."/>
            <person name="Griggs A."/>
            <person name="Gujja S."/>
            <person name="Hansen M."/>
            <person name="Howarth C."/>
            <person name="Imamovic A."/>
            <person name="Ireland A."/>
            <person name="Larimer J."/>
            <person name="McCowan C."/>
            <person name="Murphy C."/>
            <person name="Pearson M."/>
            <person name="Poon T.W."/>
            <person name="Priest M."/>
            <person name="Roberts A."/>
            <person name="Saif S."/>
            <person name="Shea T."/>
            <person name="Sisk P."/>
            <person name="Sykes S."/>
            <person name="Wortman J."/>
            <person name="Nusbaum C."/>
            <person name="Birren B."/>
        </authorList>
    </citation>
    <scope>NUCLEOTIDE SEQUENCE [LARGE SCALE GENOMIC DNA]</scope>
    <source>
        <strain evidence="19 20">Ver097</strain>
    </source>
</reference>
<dbReference type="InterPro" id="IPR009057">
    <property type="entry name" value="Homeodomain-like_sf"/>
</dbReference>
<evidence type="ECO:0000256" key="9">
    <source>
        <dbReference type="ARBA" id="ARBA00023015"/>
    </source>
</evidence>
<evidence type="ECO:0000256" key="13">
    <source>
        <dbReference type="ARBA" id="ARBA00029881"/>
    </source>
</evidence>
<proteinExistence type="predicted"/>
<dbReference type="InterPro" id="IPR002078">
    <property type="entry name" value="Sigma_54_int"/>
</dbReference>
<feature type="domain" description="Response regulatory" evidence="18">
    <location>
        <begin position="4"/>
        <end position="119"/>
    </location>
</feature>
<dbReference type="Proteomes" id="UP000031740">
    <property type="component" value="Unassembled WGS sequence"/>
</dbReference>
<feature type="modified residue" description="4-aspartylphosphate" evidence="16">
    <location>
        <position position="54"/>
    </location>
</feature>
<evidence type="ECO:0000256" key="16">
    <source>
        <dbReference type="PROSITE-ProRule" id="PRU00169"/>
    </source>
</evidence>
<dbReference type="SUPFAM" id="SSF46689">
    <property type="entry name" value="Homeodomain-like"/>
    <property type="match status" value="1"/>
</dbReference>
<dbReference type="STRING" id="1293911.H710_00454"/>
<keyword evidence="9" id="KW-0805">Transcription regulation</keyword>
<feature type="domain" description="Sigma-54 factor interaction" evidence="17">
    <location>
        <begin position="144"/>
        <end position="360"/>
    </location>
</feature>
<comment type="function">
    <text evidence="15">Member of the two-component regulatory system NtrB/NtrC, which controls expression of the nitrogen-regulated (ntr) genes in response to nitrogen limitation. Phosphorylated NtrC binds directly to DNA and stimulates the formation of open promoter-sigma54-RNA polymerase complexes.</text>
</comment>
<dbReference type="GO" id="GO:0005737">
    <property type="term" value="C:cytoplasm"/>
    <property type="evidence" value="ECO:0007669"/>
    <property type="project" value="UniProtKB-SubCell"/>
</dbReference>
<dbReference type="PROSITE" id="PS50110">
    <property type="entry name" value="RESPONSE_REGULATORY"/>
    <property type="match status" value="1"/>
</dbReference>
<evidence type="ECO:0000256" key="11">
    <source>
        <dbReference type="ARBA" id="ARBA00023159"/>
    </source>
</evidence>
<keyword evidence="5 16" id="KW-0597">Phosphoprotein</keyword>
<evidence type="ECO:0000256" key="10">
    <source>
        <dbReference type="ARBA" id="ARBA00023125"/>
    </source>
</evidence>
<accession>A0A072R259</accession>
<evidence type="ECO:0000256" key="15">
    <source>
        <dbReference type="ARBA" id="ARBA00043886"/>
    </source>
</evidence>
<dbReference type="InterPro" id="IPR058031">
    <property type="entry name" value="AAA_lid_NorR"/>
</dbReference>
<dbReference type="InterPro" id="IPR002197">
    <property type="entry name" value="HTH_Fis"/>
</dbReference>
<dbReference type="Pfam" id="PF14532">
    <property type="entry name" value="Sigma54_activ_2"/>
    <property type="match status" value="1"/>
</dbReference>
<evidence type="ECO:0000256" key="7">
    <source>
        <dbReference type="ARBA" id="ARBA00022840"/>
    </source>
</evidence>
<dbReference type="InterPro" id="IPR011006">
    <property type="entry name" value="CheY-like_superfamily"/>
</dbReference>
<evidence type="ECO:0000313" key="19">
    <source>
        <dbReference type="EMBL" id="KEG19860.1"/>
    </source>
</evidence>
<dbReference type="GO" id="GO:0043565">
    <property type="term" value="F:sequence-specific DNA binding"/>
    <property type="evidence" value="ECO:0007669"/>
    <property type="project" value="InterPro"/>
</dbReference>
<evidence type="ECO:0000256" key="3">
    <source>
        <dbReference type="ARBA" id="ARBA00022490"/>
    </source>
</evidence>
<dbReference type="SUPFAM" id="SSF52540">
    <property type="entry name" value="P-loop containing nucleoside triphosphate hydrolases"/>
    <property type="match status" value="1"/>
</dbReference>
<evidence type="ECO:0000313" key="20">
    <source>
        <dbReference type="Proteomes" id="UP000031740"/>
    </source>
</evidence>
<keyword evidence="10" id="KW-0238">DNA-binding</keyword>
<evidence type="ECO:0000256" key="2">
    <source>
        <dbReference type="ARBA" id="ARBA00019059"/>
    </source>
</evidence>
<dbReference type="GO" id="GO:0000160">
    <property type="term" value="P:phosphorelay signal transduction system"/>
    <property type="evidence" value="ECO:0007669"/>
    <property type="project" value="UniProtKB-KW"/>
</dbReference>
<comment type="subcellular location">
    <subcellularLocation>
        <location evidence="1">Cytoplasm</location>
    </subcellularLocation>
</comment>
<name>A0A072R259_BARBA</name>
<dbReference type="RefSeq" id="WP_041849232.1">
    <property type="nucleotide sequence ID" value="NZ_KL503803.1"/>
</dbReference>
<keyword evidence="6" id="KW-0547">Nucleotide-binding</keyword>
<dbReference type="Gene3D" id="3.40.50.2300">
    <property type="match status" value="1"/>
</dbReference>
<dbReference type="GO" id="GO:0005524">
    <property type="term" value="F:ATP binding"/>
    <property type="evidence" value="ECO:0007669"/>
    <property type="project" value="UniProtKB-KW"/>
</dbReference>
<dbReference type="SMART" id="SM00448">
    <property type="entry name" value="REC"/>
    <property type="match status" value="1"/>
</dbReference>
<dbReference type="SUPFAM" id="SSF52172">
    <property type="entry name" value="CheY-like"/>
    <property type="match status" value="1"/>
</dbReference>